<protein>
    <submittedName>
        <fullName evidence="2">Uncharacterized protein</fullName>
    </submittedName>
</protein>
<comment type="caution">
    <text evidence="2">The sequence shown here is derived from an EMBL/GenBank/DDBJ whole genome shotgun (WGS) entry which is preliminary data.</text>
</comment>
<feature type="region of interest" description="Disordered" evidence="1">
    <location>
        <begin position="378"/>
        <end position="401"/>
    </location>
</feature>
<dbReference type="Proteomes" id="UP000486351">
    <property type="component" value="Unassembled WGS sequence"/>
</dbReference>
<evidence type="ECO:0000313" key="2">
    <source>
        <dbReference type="EMBL" id="KAE9307119.1"/>
    </source>
</evidence>
<gene>
    <name evidence="2" type="ORF">PF008_g21309</name>
</gene>
<dbReference type="EMBL" id="QXFY01001898">
    <property type="protein sequence ID" value="KAE9307119.1"/>
    <property type="molecule type" value="Genomic_DNA"/>
</dbReference>
<name>A0A6G0QWY1_9STRA</name>
<organism evidence="2 3">
    <name type="scientific">Phytophthora fragariae</name>
    <dbReference type="NCBI Taxonomy" id="53985"/>
    <lineage>
        <taxon>Eukaryota</taxon>
        <taxon>Sar</taxon>
        <taxon>Stramenopiles</taxon>
        <taxon>Oomycota</taxon>
        <taxon>Peronosporomycetes</taxon>
        <taxon>Peronosporales</taxon>
        <taxon>Peronosporaceae</taxon>
        <taxon>Phytophthora</taxon>
    </lineage>
</organism>
<sequence length="401" mass="43859">MFGSESEEEGSSPPAGSASQASFTPTTSSPGSATSSAPPTEGSSAAASRGRPRVEVTATLSAADGTVQTGFTPVVTNVADVAEGSRKVSELGHLFLLPGFKAPGAQECWCLLQNLSAPDIPAEDPVSTCSEAGIAAFSDWANPRHPWQLVRVKFPAELCTFGFGEFTDGVTISIRATGQALLVRLWRQFQGTSTDATEKADLGFALWERRHWVKVSAIEAHFEDLAARHGRRHPSLLRLRQLWREYCRGRNLRADRLRQQMVKWTGCIEYDREPRQFHTETLLEPSYLQYSFEVLEWAPRSTDWVAEVNKLDTLQPWRNCWIDDPASHPFNTTFAACNPEVPLFVPRGMTSEEVAASVVVESSLPASSVCAPWVTQFGAGRDDDASDEESKDSPNLGAATP</sequence>
<dbReference type="AlphaFoldDB" id="A0A6G0QWY1"/>
<reference evidence="2 3" key="1">
    <citation type="submission" date="2018-09" db="EMBL/GenBank/DDBJ databases">
        <title>Genomic investigation of the strawberry pathogen Phytophthora fragariae indicates pathogenicity is determined by transcriptional variation in three key races.</title>
        <authorList>
            <person name="Adams T.M."/>
            <person name="Armitage A.D."/>
            <person name="Sobczyk M.K."/>
            <person name="Bates H.J."/>
            <person name="Dunwell J.M."/>
            <person name="Nellist C.F."/>
            <person name="Harrison R.J."/>
        </authorList>
    </citation>
    <scope>NUCLEOTIDE SEQUENCE [LARGE SCALE GENOMIC DNA]</scope>
    <source>
        <strain evidence="2 3">NOV-77</strain>
    </source>
</reference>
<feature type="compositionally biased region" description="Acidic residues" evidence="1">
    <location>
        <begin position="1"/>
        <end position="10"/>
    </location>
</feature>
<proteinExistence type="predicted"/>
<evidence type="ECO:0000256" key="1">
    <source>
        <dbReference type="SAM" id="MobiDB-lite"/>
    </source>
</evidence>
<evidence type="ECO:0000313" key="3">
    <source>
        <dbReference type="Proteomes" id="UP000486351"/>
    </source>
</evidence>
<feature type="region of interest" description="Disordered" evidence="1">
    <location>
        <begin position="1"/>
        <end position="53"/>
    </location>
</feature>
<feature type="compositionally biased region" description="Low complexity" evidence="1">
    <location>
        <begin position="11"/>
        <end position="40"/>
    </location>
</feature>
<accession>A0A6G0QWY1</accession>